<dbReference type="RefSeq" id="WP_204204524.1">
    <property type="nucleotide sequence ID" value="NZ_JAFELM010000039.1"/>
</dbReference>
<reference evidence="2 3" key="1">
    <citation type="submission" date="2021-02" db="EMBL/GenBank/DDBJ databases">
        <title>Bacillus sp. RD4P76, an endophyte from a halophyte.</title>
        <authorList>
            <person name="Sun J.-Q."/>
        </authorList>
    </citation>
    <scope>NUCLEOTIDE SEQUENCE [LARGE SCALE GENOMIC DNA]</scope>
    <source>
        <strain evidence="2 3">RD4P76</strain>
    </source>
</reference>
<keyword evidence="1" id="KW-0812">Transmembrane</keyword>
<proteinExistence type="predicted"/>
<dbReference type="InterPro" id="IPR032710">
    <property type="entry name" value="NTF2-like_dom_sf"/>
</dbReference>
<gene>
    <name evidence="2" type="ORF">JR050_15995</name>
</gene>
<organism evidence="2 3">
    <name type="scientific">Bacillus suaedaesalsae</name>
    <dbReference type="NCBI Taxonomy" id="2810349"/>
    <lineage>
        <taxon>Bacteria</taxon>
        <taxon>Bacillati</taxon>
        <taxon>Bacillota</taxon>
        <taxon>Bacilli</taxon>
        <taxon>Bacillales</taxon>
        <taxon>Bacillaceae</taxon>
        <taxon>Bacillus</taxon>
    </lineage>
</organism>
<dbReference type="Gene3D" id="3.10.450.100">
    <property type="entry name" value="NTF2-like, domain 1"/>
    <property type="match status" value="1"/>
</dbReference>
<protein>
    <recommendedName>
        <fullName evidence="4">DUF4878 domain-containing protein</fullName>
    </recommendedName>
</protein>
<keyword evidence="1" id="KW-1133">Transmembrane helix</keyword>
<dbReference type="SUPFAM" id="SSF54427">
    <property type="entry name" value="NTF2-like"/>
    <property type="match status" value="1"/>
</dbReference>
<accession>A0ABS2DL84</accession>
<evidence type="ECO:0000256" key="1">
    <source>
        <dbReference type="SAM" id="Phobius"/>
    </source>
</evidence>
<evidence type="ECO:0000313" key="3">
    <source>
        <dbReference type="Proteomes" id="UP001518925"/>
    </source>
</evidence>
<dbReference type="EMBL" id="JAFELM010000039">
    <property type="protein sequence ID" value="MBM6619171.1"/>
    <property type="molecule type" value="Genomic_DNA"/>
</dbReference>
<name>A0ABS2DL84_9BACI</name>
<comment type="caution">
    <text evidence="2">The sequence shown here is derived from an EMBL/GenBank/DDBJ whole genome shotgun (WGS) entry which is preliminary data.</text>
</comment>
<evidence type="ECO:0008006" key="4">
    <source>
        <dbReference type="Google" id="ProtNLM"/>
    </source>
</evidence>
<dbReference type="Proteomes" id="UP001518925">
    <property type="component" value="Unassembled WGS sequence"/>
</dbReference>
<sequence length="153" mass="18077">MRRRRNLPLLPMGIICLGIFILYLLGSFLFSGGQQAERVVDQFYAYEQDGDFSNSWELLHPDMKKKFEQGDYIQDRAHVFIGHFGADTFSYTIEEEDKVENWRMSKETDSHKVAYKFVVTQKYNGKYGSFSFLQDVYVVDHKGDWVIVWDYND</sequence>
<feature type="transmembrane region" description="Helical" evidence="1">
    <location>
        <begin position="7"/>
        <end position="30"/>
    </location>
</feature>
<keyword evidence="3" id="KW-1185">Reference proteome</keyword>
<keyword evidence="1" id="KW-0472">Membrane</keyword>
<evidence type="ECO:0000313" key="2">
    <source>
        <dbReference type="EMBL" id="MBM6619171.1"/>
    </source>
</evidence>